<dbReference type="PANTHER" id="PTHR20852">
    <property type="entry name" value="GLUTAMINE SYNTHETASE"/>
    <property type="match status" value="1"/>
</dbReference>
<proteinExistence type="inferred from homology"/>
<dbReference type="InterPro" id="IPR014746">
    <property type="entry name" value="Gln_synth/guanido_kin_cat_dom"/>
</dbReference>
<feature type="domain" description="TRAF-type" evidence="15">
    <location>
        <begin position="1028"/>
        <end position="1073"/>
    </location>
</feature>
<dbReference type="InterPro" id="IPR036850">
    <property type="entry name" value="NDK-like_dom_sf"/>
</dbReference>
<dbReference type="Proteomes" id="UP001642464">
    <property type="component" value="Unassembled WGS sequence"/>
</dbReference>
<feature type="domain" description="GS catalytic" evidence="18">
    <location>
        <begin position="207"/>
        <end position="570"/>
    </location>
</feature>
<evidence type="ECO:0000256" key="13">
    <source>
        <dbReference type="RuleBase" id="RU004356"/>
    </source>
</evidence>
<dbReference type="InterPro" id="IPR027302">
    <property type="entry name" value="Gln_synth_N_conserv_site"/>
</dbReference>
<evidence type="ECO:0000256" key="10">
    <source>
        <dbReference type="PROSITE-ProRule" id="PRU00207"/>
    </source>
</evidence>
<gene>
    <name evidence="19" type="ORF">SCF082_LOCUS16514</name>
</gene>
<feature type="zinc finger region" description="TRAF-type" evidence="10">
    <location>
        <begin position="1440"/>
        <end position="1492"/>
    </location>
</feature>
<feature type="domain" description="TRAF-type" evidence="15">
    <location>
        <begin position="1174"/>
        <end position="1228"/>
    </location>
</feature>
<feature type="domain" description="SIAH-type" evidence="16">
    <location>
        <begin position="1389"/>
        <end position="1446"/>
    </location>
</feature>
<keyword evidence="3 13" id="KW-0436">Ligase</keyword>
<dbReference type="SUPFAM" id="SSF55931">
    <property type="entry name" value="Glutamine synthetase/guanido kinase"/>
    <property type="match status" value="1"/>
</dbReference>
<dbReference type="PROSITE" id="PS51986">
    <property type="entry name" value="GS_BETA_GRASP"/>
    <property type="match status" value="1"/>
</dbReference>
<dbReference type="InterPro" id="IPR008147">
    <property type="entry name" value="Gln_synt_N"/>
</dbReference>
<dbReference type="Pfam" id="PF02176">
    <property type="entry name" value="zf-TRAF"/>
    <property type="match status" value="1"/>
</dbReference>
<keyword evidence="6 10" id="KW-0863">Zinc-finger</keyword>
<dbReference type="SUPFAM" id="SSF49599">
    <property type="entry name" value="TRAF domain-like"/>
    <property type="match status" value="8"/>
</dbReference>
<keyword evidence="5 13" id="KW-0547">Nucleotide-binding</keyword>
<comment type="catalytic activity">
    <reaction evidence="9 13">
        <text>L-glutamate + NH4(+) + ATP = L-glutamine + ADP + phosphate + H(+)</text>
        <dbReference type="Rhea" id="RHEA:16169"/>
        <dbReference type="ChEBI" id="CHEBI:15378"/>
        <dbReference type="ChEBI" id="CHEBI:28938"/>
        <dbReference type="ChEBI" id="CHEBI:29985"/>
        <dbReference type="ChEBI" id="CHEBI:30616"/>
        <dbReference type="ChEBI" id="CHEBI:43474"/>
        <dbReference type="ChEBI" id="CHEBI:58359"/>
        <dbReference type="ChEBI" id="CHEBI:456216"/>
        <dbReference type="EC" id="6.3.1.2"/>
    </reaction>
</comment>
<dbReference type="InterPro" id="IPR050292">
    <property type="entry name" value="Glutamine_Synthetase"/>
</dbReference>
<dbReference type="InterPro" id="IPR027303">
    <property type="entry name" value="Gln_synth_gly_rich_site"/>
</dbReference>
<feature type="domain" description="SIAH-type" evidence="16">
    <location>
        <begin position="1091"/>
        <end position="1151"/>
    </location>
</feature>
<dbReference type="GO" id="GO:0016874">
    <property type="term" value="F:ligase activity"/>
    <property type="evidence" value="ECO:0007669"/>
    <property type="project" value="UniProtKB-KW"/>
</dbReference>
<dbReference type="EC" id="6.3.1.2" evidence="2 13"/>
<evidence type="ECO:0000256" key="6">
    <source>
        <dbReference type="ARBA" id="ARBA00022771"/>
    </source>
</evidence>
<dbReference type="PANTHER" id="PTHR20852:SF57">
    <property type="entry name" value="GLUTAMINE SYNTHETASE 2 CYTOPLASMIC"/>
    <property type="match status" value="1"/>
</dbReference>
<feature type="compositionally biased region" description="Basic and acidic residues" evidence="14">
    <location>
        <begin position="51"/>
        <end position="81"/>
    </location>
</feature>
<evidence type="ECO:0000256" key="2">
    <source>
        <dbReference type="ARBA" id="ARBA00012937"/>
    </source>
</evidence>
<protein>
    <recommendedName>
        <fullName evidence="2 13">Glutamine synthetase</fullName>
        <ecNumber evidence="2 13">6.3.1.2</ecNumber>
    </recommendedName>
</protein>
<dbReference type="InterPro" id="IPR013010">
    <property type="entry name" value="Znf_SIAH"/>
</dbReference>
<feature type="region of interest" description="Disordered" evidence="14">
    <location>
        <begin position="1515"/>
        <end position="1549"/>
    </location>
</feature>
<dbReference type="SUPFAM" id="SSF54368">
    <property type="entry name" value="Glutamine synthetase, N-terminal domain"/>
    <property type="match status" value="1"/>
</dbReference>
<dbReference type="PROSITE" id="PS00180">
    <property type="entry name" value="GLNA_1"/>
    <property type="match status" value="1"/>
</dbReference>
<feature type="compositionally biased region" description="Basic and acidic residues" evidence="14">
    <location>
        <begin position="858"/>
        <end position="869"/>
    </location>
</feature>
<evidence type="ECO:0000313" key="20">
    <source>
        <dbReference type="Proteomes" id="UP001642464"/>
    </source>
</evidence>
<feature type="domain" description="TRAF-type" evidence="15">
    <location>
        <begin position="1235"/>
        <end position="1281"/>
    </location>
</feature>
<sequence length="1549" mass="171105">MSDKRVDPATGEAVTYNELVTTYKKTYKRREIEEYWEACKPARAKKSKAAPAKESKPSAKAKSKPDPKAKAKDGKKDEKAKPKAKAAPTKPETKTDDKVRTGKDGGASALAKLRSFSGCVLAEYVWLDADGVTRSKTMTMTARPLKVTDLKVWNYDGSSTGQADGHNSEVLLKPRAIFNDPFRGYPNVMVLADAWNAWDDQPAKNNTRAPCAEIMDMYRSLDPWFGIEQEYTLMKPGKVGLKPTVPLGFNADGSEPAPQGPYYTGAGFNVAIGRPVADEHYKLCMEAGVKISGINAEVMPGQWEFQIGPCRGIEMGDHLTMARYIMLRVTEKHDCVCSFEPKPAKGDWNGAGCHTNFSVTPMRVAGGYDTIIKVCEAFGKVAKEHIAEYGEDNDKRLTGKHETCDINTFKYGVANRGASIRIPREAEKSGRGYMEDRRPGANCDPYRVTKIIMKTTGECLSAETIEAGGKTHTAFVFIKPHANNEKVQTLVKEKLTSEGLTIKSEGTIKSTVIDDKKKLIDTHYGAIAAKAVTMKPKDLTVQEKSQEEFEKQFGVKWSKVMEDGLVFNAMDGAKKLGITADELGKKYDALKKGEGIIKFGGGFYCGKVDDIYVINGFYMNMRSKFTAPGTSIYYYEVEWPVEKMPWADFRGKLLGPTDPASAPEGSLRQQIYSKWSDLGLKAQPDTGDNGVHASASPFEALAERCNWLRASISKDAFGKGLLASGIPLPILTKEWFNDPQVDFEGGKKSLFDLLEDLDAAACLKKCKEIVRLEGGSGEFAFKEAGASCPDGGGVVEGLDELLAQALPVQGQARLLRSAFGPPPAPETPEAARLARGLQADPGLLLEVVFLLTEADRERRGRGDRSDARTRTPSPRRPCSPHFGTPELASSAERAWSRTRSLSPRVDLRMTMQIPEGARLWKKCRSLTSWASNMAAGAVPELVELCAKLQLEAPPKTPCATPRCVDTLARRNMEGRAVRCPYAEKGCPMNRSPCFIEAHALDCDFRPVACAYGASGCRHMPLAFEEQEHLEVCDFRPVPCRYGCDAVVCANAEDEHAAECHYRPVCCLYQDRGCQEIVAAYRWRPHAEGCAFRPVKCRYAARGCAHQPSKNEEKTHAAACQFRPEPCPHAARGCGELLSTEDVERHAWTCAYRPVSCPFEGDGCEETVNYKDVEHHKDICSFRPVACPFLAAGCRMQPCFKDRATHAEGCKFRPVLCKYRARGCTIQLPFFNASRHASACGYRPLSCIHQSRGCPKKVSAQDLQKHSESCGFRPVECRHKGCLERPNADDAAHHAETCGFRLVSCPYVSNGCEERPQAAELAKHLETCGYQPSSCPNASRGCGERLLYSRLRSHLERCAFRPVACVHVKRGCPEEVNAQDRIRHASRCSYRLVPCVHEARGCSETLCYRNLSQHVAACRWRPIECPFGCGESPSLVDSKKHAAECKCRPAVCRYKAHGCPEEMPLMVLANHMATCAFRVAPCRYQSRGCRAQVCFKDRKEHLESCRFREAVIAELPSSTPRSESKEGAEGRKQPRLSAESRQAVIAPEAF</sequence>
<feature type="compositionally biased region" description="Basic and acidic residues" evidence="14">
    <location>
        <begin position="91"/>
        <end position="103"/>
    </location>
</feature>
<name>A0ABP0KBL3_9DINO</name>
<feature type="zinc finger region" description="TRAF-type" evidence="10">
    <location>
        <begin position="1028"/>
        <end position="1073"/>
    </location>
</feature>
<feature type="domain" description="TRAF-type" evidence="15">
    <location>
        <begin position="1323"/>
        <end position="1375"/>
    </location>
</feature>
<evidence type="ECO:0000256" key="5">
    <source>
        <dbReference type="ARBA" id="ARBA00022741"/>
    </source>
</evidence>
<evidence type="ECO:0000256" key="7">
    <source>
        <dbReference type="ARBA" id="ARBA00022833"/>
    </source>
</evidence>
<organism evidence="19 20">
    <name type="scientific">Durusdinium trenchii</name>
    <dbReference type="NCBI Taxonomy" id="1381693"/>
    <lineage>
        <taxon>Eukaryota</taxon>
        <taxon>Sar</taxon>
        <taxon>Alveolata</taxon>
        <taxon>Dinophyceae</taxon>
        <taxon>Suessiales</taxon>
        <taxon>Symbiodiniaceae</taxon>
        <taxon>Durusdinium</taxon>
    </lineage>
</organism>
<evidence type="ECO:0000256" key="1">
    <source>
        <dbReference type="ARBA" id="ARBA00009897"/>
    </source>
</evidence>
<evidence type="ECO:0000256" key="14">
    <source>
        <dbReference type="SAM" id="MobiDB-lite"/>
    </source>
</evidence>
<evidence type="ECO:0000256" key="11">
    <source>
        <dbReference type="PROSITE-ProRule" id="PRU01330"/>
    </source>
</evidence>
<feature type="zinc finger region" description="TRAF-type" evidence="10">
    <location>
        <begin position="1114"/>
        <end position="1173"/>
    </location>
</feature>
<dbReference type="Gene3D" id="3.10.20.70">
    <property type="entry name" value="Glutamine synthetase, N-terminal domain"/>
    <property type="match status" value="1"/>
</dbReference>
<feature type="domain" description="SIAH-type" evidence="16">
    <location>
        <begin position="1151"/>
        <end position="1211"/>
    </location>
</feature>
<feature type="zinc finger region" description="TRAF-type" evidence="10">
    <location>
        <begin position="1323"/>
        <end position="1375"/>
    </location>
</feature>
<feature type="zinc finger region" description="TRAF-type" evidence="10">
    <location>
        <begin position="1383"/>
        <end position="1428"/>
    </location>
</feature>
<feature type="domain" description="GS beta-grasp" evidence="17">
    <location>
        <begin position="120"/>
        <end position="201"/>
    </location>
</feature>
<feature type="region of interest" description="Disordered" evidence="14">
    <location>
        <begin position="38"/>
        <end position="103"/>
    </location>
</feature>
<dbReference type="InterPro" id="IPR036651">
    <property type="entry name" value="Gln_synt_N_sf"/>
</dbReference>
<feature type="compositionally biased region" description="Basic and acidic residues" evidence="14">
    <location>
        <begin position="1521"/>
        <end position="1531"/>
    </location>
</feature>
<keyword evidence="7 10" id="KW-0862">Zinc</keyword>
<keyword evidence="4 10" id="KW-0479">Metal-binding</keyword>
<dbReference type="Pfam" id="PF00120">
    <property type="entry name" value="Gln-synt_C"/>
    <property type="match status" value="1"/>
</dbReference>
<comment type="similarity">
    <text evidence="1 11 12">Belongs to the glutamine synthetase family.</text>
</comment>
<dbReference type="SMART" id="SM01230">
    <property type="entry name" value="Gln-synt_C"/>
    <property type="match status" value="1"/>
</dbReference>
<feature type="zinc finger region" description="TRAF-type" evidence="10">
    <location>
        <begin position="1235"/>
        <end position="1281"/>
    </location>
</feature>
<evidence type="ECO:0000256" key="3">
    <source>
        <dbReference type="ARBA" id="ARBA00022598"/>
    </source>
</evidence>
<evidence type="ECO:0000256" key="12">
    <source>
        <dbReference type="RuleBase" id="RU000384"/>
    </source>
</evidence>
<feature type="region of interest" description="Disordered" evidence="14">
    <location>
        <begin position="858"/>
        <end position="895"/>
    </location>
</feature>
<evidence type="ECO:0000259" key="17">
    <source>
        <dbReference type="PROSITE" id="PS51986"/>
    </source>
</evidence>
<dbReference type="InterPro" id="IPR013083">
    <property type="entry name" value="Znf_RING/FYVE/PHD"/>
</dbReference>
<dbReference type="InterPro" id="IPR001293">
    <property type="entry name" value="Znf_TRAF"/>
</dbReference>
<evidence type="ECO:0000256" key="9">
    <source>
        <dbReference type="ARBA" id="ARBA00049436"/>
    </source>
</evidence>
<dbReference type="InterPro" id="IPR008146">
    <property type="entry name" value="Gln_synth_cat_dom"/>
</dbReference>
<keyword evidence="20" id="KW-1185">Reference proteome</keyword>
<evidence type="ECO:0000259" key="18">
    <source>
        <dbReference type="PROSITE" id="PS51987"/>
    </source>
</evidence>
<evidence type="ECO:0000256" key="8">
    <source>
        <dbReference type="ARBA" id="ARBA00022840"/>
    </source>
</evidence>
<dbReference type="Gene3D" id="3.30.70.141">
    <property type="entry name" value="Nucleoside diphosphate kinase-like domain"/>
    <property type="match status" value="1"/>
</dbReference>
<dbReference type="Gene3D" id="3.30.590.10">
    <property type="entry name" value="Glutamine synthetase/guanido kinase, catalytic domain"/>
    <property type="match status" value="1"/>
</dbReference>
<dbReference type="PROSITE" id="PS51081">
    <property type="entry name" value="ZF_SIAH"/>
    <property type="match status" value="4"/>
</dbReference>
<feature type="domain" description="TRAF-type" evidence="15">
    <location>
        <begin position="1440"/>
        <end position="1492"/>
    </location>
</feature>
<feature type="domain" description="TRAF-type" evidence="15">
    <location>
        <begin position="1114"/>
        <end position="1173"/>
    </location>
</feature>
<dbReference type="PROSITE" id="PS00181">
    <property type="entry name" value="GLNA_ATP"/>
    <property type="match status" value="1"/>
</dbReference>
<accession>A0ABP0KBL3</accession>
<reference evidence="19 20" key="1">
    <citation type="submission" date="2024-02" db="EMBL/GenBank/DDBJ databases">
        <authorList>
            <person name="Chen Y."/>
            <person name="Shah S."/>
            <person name="Dougan E. K."/>
            <person name="Thang M."/>
            <person name="Chan C."/>
        </authorList>
    </citation>
    <scope>NUCLEOTIDE SEQUENCE [LARGE SCALE GENOMIC DNA]</scope>
</reference>
<dbReference type="EMBL" id="CAXAMM010010779">
    <property type="protein sequence ID" value="CAK9024194.1"/>
    <property type="molecule type" value="Genomic_DNA"/>
</dbReference>
<dbReference type="SUPFAM" id="SSF54919">
    <property type="entry name" value="Nucleoside diphosphate kinase, NDK"/>
    <property type="match status" value="1"/>
</dbReference>
<evidence type="ECO:0000256" key="4">
    <source>
        <dbReference type="ARBA" id="ARBA00022723"/>
    </source>
</evidence>
<feature type="domain" description="SIAH-type" evidence="16">
    <location>
        <begin position="1299"/>
        <end position="1359"/>
    </location>
</feature>
<feature type="zinc finger region" description="TRAF-type" evidence="10">
    <location>
        <begin position="1174"/>
        <end position="1228"/>
    </location>
</feature>
<dbReference type="PROSITE" id="PS50145">
    <property type="entry name" value="ZF_TRAF"/>
    <property type="match status" value="7"/>
</dbReference>
<dbReference type="PROSITE" id="PS51987">
    <property type="entry name" value="GS_CATALYTIC"/>
    <property type="match status" value="1"/>
</dbReference>
<dbReference type="Gene3D" id="3.30.40.10">
    <property type="entry name" value="Zinc/RING finger domain, C3HC4 (zinc finger)"/>
    <property type="match status" value="10"/>
</dbReference>
<evidence type="ECO:0000259" key="15">
    <source>
        <dbReference type="PROSITE" id="PS50145"/>
    </source>
</evidence>
<comment type="caution">
    <text evidence="19">The sequence shown here is derived from an EMBL/GenBank/DDBJ whole genome shotgun (WGS) entry which is preliminary data.</text>
</comment>
<keyword evidence="8 13" id="KW-0067">ATP-binding</keyword>
<evidence type="ECO:0000313" key="19">
    <source>
        <dbReference type="EMBL" id="CAK9024194.1"/>
    </source>
</evidence>
<evidence type="ECO:0000259" key="16">
    <source>
        <dbReference type="PROSITE" id="PS51081"/>
    </source>
</evidence>
<feature type="domain" description="TRAF-type" evidence="15">
    <location>
        <begin position="1383"/>
        <end position="1428"/>
    </location>
</feature>
<dbReference type="Pfam" id="PF21361">
    <property type="entry name" value="Sina_ZnF"/>
    <property type="match status" value="1"/>
</dbReference>